<organism evidence="1 2">
    <name type="scientific">Gilliamella apicola</name>
    <dbReference type="NCBI Taxonomy" id="1196095"/>
    <lineage>
        <taxon>Bacteria</taxon>
        <taxon>Pseudomonadati</taxon>
        <taxon>Pseudomonadota</taxon>
        <taxon>Gammaproteobacteria</taxon>
        <taxon>Orbales</taxon>
        <taxon>Orbaceae</taxon>
        <taxon>Gilliamella</taxon>
    </lineage>
</organism>
<proteinExistence type="predicted"/>
<dbReference type="Proteomes" id="UP000247483">
    <property type="component" value="Unassembled WGS sequence"/>
</dbReference>
<dbReference type="AlphaFoldDB" id="A0A2V4E0K2"/>
<protein>
    <submittedName>
        <fullName evidence="1">Uncharacterized protein</fullName>
    </submittedName>
</protein>
<evidence type="ECO:0000313" key="1">
    <source>
        <dbReference type="EMBL" id="PXZ06720.1"/>
    </source>
</evidence>
<comment type="caution">
    <text evidence="1">The sequence shown here is derived from an EMBL/GenBank/DDBJ whole genome shotgun (WGS) entry which is preliminary data.</text>
</comment>
<sequence length="73" mass="8616">MIDGQKITSFEDDLHKYYDKVWFNRSKDGNAFSVCFANFLRHEDQKICPSFSSMINQLKNPTIITSSRQHWQA</sequence>
<dbReference type="EMBL" id="QGLP01000003">
    <property type="protein sequence ID" value="PXZ06720.1"/>
    <property type="molecule type" value="Genomic_DNA"/>
</dbReference>
<accession>A0A2V4E0K2</accession>
<name>A0A2V4E0K2_9GAMM</name>
<evidence type="ECO:0000313" key="2">
    <source>
        <dbReference type="Proteomes" id="UP000247483"/>
    </source>
</evidence>
<reference evidence="1 2" key="1">
    <citation type="submission" date="2018-05" db="EMBL/GenBank/DDBJ databases">
        <title>Reference genomes for bee gut microbiota database.</title>
        <authorList>
            <person name="Ellegaard K.M."/>
        </authorList>
    </citation>
    <scope>NUCLEOTIDE SEQUENCE [LARGE SCALE GENOMIC DNA]</scope>
    <source>
        <strain evidence="1 2">ESL0177</strain>
    </source>
</reference>
<gene>
    <name evidence="1" type="ORF">DKK79_00945</name>
</gene>